<dbReference type="GO" id="GO:0005965">
    <property type="term" value="C:protein farnesyltransferase complex"/>
    <property type="evidence" value="ECO:0007669"/>
    <property type="project" value="TreeGrafter"/>
</dbReference>
<keyword evidence="3" id="KW-0637">Prenyltransferase</keyword>
<comment type="similarity">
    <text evidence="2">Belongs to the protein prenyltransferase subunit beta family.</text>
</comment>
<name>A0A7N2KYV9_QUELO</name>
<accession>A0A7N2KYV9</accession>
<dbReference type="Pfam" id="PF00432">
    <property type="entry name" value="Prenyltrans"/>
    <property type="match status" value="2"/>
</dbReference>
<sequence>MTAAPTKTQQEQWIVENQVFQIFDLFANLPRNAKSALVELQRDNHLEYLTRGLKRLDPSFCVLDANRPWLCYWILHSIALLGDYVEHEVENNVVDFLSRCQDPNGGYGGGPGQLPHLATTYAAVNALITVGGERSLSSINREKVYMFLKRMKQPSGAFRMHDAGEIDVRACYTAISVASVLNILDDELIQNVGDYILRCGSRKLVQMGVAIEECLLKRVIHWIEDSLRLVEKVFADLYNIPDKYLVPKEGNTNISSAEKPSHGKKIRSSPENSKSTNAESKEDAKNAEAETGANVGCNRRVPIEKGHSLLTVRRVLILVLHLVYAHILDMSCGTTAPHRFEESEGSQLDDTGLFPATHSPGGCVRIRGALFPSLGQGKSVQGRSGAGGVWDELEVFSIPNELVLTLMSCQTYEGGISGEPGAEAHGGYTFCGFATMILINEVNRLDLAGLLDWVAFRQGREGGFQGRTNKLVDSCYSFWQGGAFALLQRLHAILDEQLVNFGPQTGVASDISGGEESSDGTQVDDKTCHFKLGGTNASCPVNLNSIGYNFVKQPGEMEALYHRWSLQQYILLCAQDMEGGLKDKPGKRRDFYHTCYSLSGLSLSQHSWSQDEDAPPLPNAVMGPYANLLERTHPLFNVVLDQYYDAHEFFDTP</sequence>
<reference evidence="10" key="2">
    <citation type="submission" date="2021-01" db="UniProtKB">
        <authorList>
            <consortium name="EnsemblPlants"/>
        </authorList>
    </citation>
    <scope>IDENTIFICATION</scope>
</reference>
<evidence type="ECO:0000313" key="10">
    <source>
        <dbReference type="EnsemblPlants" id="QL02p076639:mrna"/>
    </source>
</evidence>
<feature type="domain" description="Prenyltransferase alpha-alpha toroid" evidence="9">
    <location>
        <begin position="40"/>
        <end position="200"/>
    </location>
</feature>
<evidence type="ECO:0000256" key="4">
    <source>
        <dbReference type="ARBA" id="ARBA00022679"/>
    </source>
</evidence>
<dbReference type="EnsemblPlants" id="QL02p076639:mrna">
    <property type="protein sequence ID" value="QL02p076639:mrna"/>
    <property type="gene ID" value="QL02p076639"/>
</dbReference>
<dbReference type="AlphaFoldDB" id="A0A7N2KYV9"/>
<evidence type="ECO:0000256" key="1">
    <source>
        <dbReference type="ARBA" id="ARBA00001947"/>
    </source>
</evidence>
<dbReference type="SUPFAM" id="SSF48239">
    <property type="entry name" value="Terpenoid cyclases/Protein prenyltransferases"/>
    <property type="match status" value="2"/>
</dbReference>
<keyword evidence="4" id="KW-0808">Transferase</keyword>
<dbReference type="InterPro" id="IPR008930">
    <property type="entry name" value="Terpenoid_cyclase/PrenylTrfase"/>
</dbReference>
<dbReference type="Gene3D" id="1.50.10.20">
    <property type="match status" value="2"/>
</dbReference>
<dbReference type="InterPro" id="IPR001330">
    <property type="entry name" value="Prenyltrans"/>
</dbReference>
<protein>
    <recommendedName>
        <fullName evidence="9">Prenyltransferase alpha-alpha toroid domain-containing protein</fullName>
    </recommendedName>
</protein>
<proteinExistence type="inferred from homology"/>
<feature type="domain" description="Prenyltransferase alpha-alpha toroid" evidence="9">
    <location>
        <begin position="401"/>
        <end position="638"/>
    </location>
</feature>
<keyword evidence="7" id="KW-0862">Zinc</keyword>
<organism evidence="10 11">
    <name type="scientific">Quercus lobata</name>
    <name type="common">Valley oak</name>
    <dbReference type="NCBI Taxonomy" id="97700"/>
    <lineage>
        <taxon>Eukaryota</taxon>
        <taxon>Viridiplantae</taxon>
        <taxon>Streptophyta</taxon>
        <taxon>Embryophyta</taxon>
        <taxon>Tracheophyta</taxon>
        <taxon>Spermatophyta</taxon>
        <taxon>Magnoliopsida</taxon>
        <taxon>eudicotyledons</taxon>
        <taxon>Gunneridae</taxon>
        <taxon>Pentapetalae</taxon>
        <taxon>rosids</taxon>
        <taxon>fabids</taxon>
        <taxon>Fagales</taxon>
        <taxon>Fagaceae</taxon>
        <taxon>Quercus</taxon>
    </lineage>
</organism>
<dbReference type="Gramene" id="QL02p076639:mrna">
    <property type="protein sequence ID" value="QL02p076639:mrna"/>
    <property type="gene ID" value="QL02p076639"/>
</dbReference>
<evidence type="ECO:0000256" key="8">
    <source>
        <dbReference type="SAM" id="MobiDB-lite"/>
    </source>
</evidence>
<feature type="compositionally biased region" description="Basic and acidic residues" evidence="8">
    <location>
        <begin position="279"/>
        <end position="288"/>
    </location>
</feature>
<dbReference type="OMA" id="WCIYWIL"/>
<evidence type="ECO:0000313" key="11">
    <source>
        <dbReference type="Proteomes" id="UP000594261"/>
    </source>
</evidence>
<keyword evidence="6" id="KW-0677">Repeat</keyword>
<evidence type="ECO:0000256" key="6">
    <source>
        <dbReference type="ARBA" id="ARBA00022737"/>
    </source>
</evidence>
<dbReference type="InterPro" id="IPR045089">
    <property type="entry name" value="PGGT1B-like"/>
</dbReference>
<evidence type="ECO:0000256" key="5">
    <source>
        <dbReference type="ARBA" id="ARBA00022723"/>
    </source>
</evidence>
<keyword evidence="5" id="KW-0479">Metal-binding</keyword>
<feature type="region of interest" description="Disordered" evidence="8">
    <location>
        <begin position="249"/>
        <end position="291"/>
    </location>
</feature>
<evidence type="ECO:0000259" key="9">
    <source>
        <dbReference type="Pfam" id="PF00432"/>
    </source>
</evidence>
<dbReference type="InParanoid" id="A0A7N2KYV9"/>
<dbReference type="Proteomes" id="UP000594261">
    <property type="component" value="Chromosome 2"/>
</dbReference>
<reference evidence="11" key="1">
    <citation type="journal article" date="2016" name="G3 (Bethesda)">
        <title>First Draft Assembly and Annotation of the Genome of a California Endemic Oak Quercus lobata Nee (Fagaceae).</title>
        <authorList>
            <person name="Sork V.L."/>
            <person name="Fitz-Gibbon S.T."/>
            <person name="Puiu D."/>
            <person name="Crepeau M."/>
            <person name="Gugger P.F."/>
            <person name="Sherman R."/>
            <person name="Stevens K."/>
            <person name="Langley C.H."/>
            <person name="Pellegrini M."/>
            <person name="Salzberg S.L."/>
        </authorList>
    </citation>
    <scope>NUCLEOTIDE SEQUENCE [LARGE SCALE GENOMIC DNA]</scope>
    <source>
        <strain evidence="11">cv. SW786</strain>
    </source>
</reference>
<dbReference type="PANTHER" id="PTHR11774:SF6">
    <property type="entry name" value="PROTEIN FARNESYLTRANSFERASE SUBUNIT BETA"/>
    <property type="match status" value="1"/>
</dbReference>
<evidence type="ECO:0000256" key="2">
    <source>
        <dbReference type="ARBA" id="ARBA00010497"/>
    </source>
</evidence>
<comment type="cofactor">
    <cofactor evidence="1">
        <name>Zn(2+)</name>
        <dbReference type="ChEBI" id="CHEBI:29105"/>
    </cofactor>
</comment>
<dbReference type="GO" id="GO:0046872">
    <property type="term" value="F:metal ion binding"/>
    <property type="evidence" value="ECO:0007669"/>
    <property type="project" value="UniProtKB-KW"/>
</dbReference>
<feature type="compositionally biased region" description="Polar residues" evidence="8">
    <location>
        <begin position="269"/>
        <end position="278"/>
    </location>
</feature>
<dbReference type="FunCoup" id="A0A7N2KYV9">
    <property type="interactions" value="3538"/>
</dbReference>
<evidence type="ECO:0000256" key="7">
    <source>
        <dbReference type="ARBA" id="ARBA00022833"/>
    </source>
</evidence>
<keyword evidence="11" id="KW-1185">Reference proteome</keyword>
<dbReference type="PANTHER" id="PTHR11774">
    <property type="entry name" value="GERANYLGERANYL TRANSFERASE TYPE BETA SUBUNIT"/>
    <property type="match status" value="1"/>
</dbReference>
<evidence type="ECO:0000256" key="3">
    <source>
        <dbReference type="ARBA" id="ARBA00022602"/>
    </source>
</evidence>
<dbReference type="GO" id="GO:0004660">
    <property type="term" value="F:protein farnesyltransferase activity"/>
    <property type="evidence" value="ECO:0007669"/>
    <property type="project" value="TreeGrafter"/>
</dbReference>